<dbReference type="Proteomes" id="UP000317318">
    <property type="component" value="Chromosome"/>
</dbReference>
<feature type="region of interest" description="Disordered" evidence="1">
    <location>
        <begin position="970"/>
        <end position="999"/>
    </location>
</feature>
<reference evidence="2 3" key="1">
    <citation type="submission" date="2019-02" db="EMBL/GenBank/DDBJ databases">
        <title>Deep-cultivation of Planctomycetes and their phenomic and genomic characterization uncovers novel biology.</title>
        <authorList>
            <person name="Wiegand S."/>
            <person name="Jogler M."/>
            <person name="Boedeker C."/>
            <person name="Pinto D."/>
            <person name="Vollmers J."/>
            <person name="Rivas-Marin E."/>
            <person name="Kohn T."/>
            <person name="Peeters S.H."/>
            <person name="Heuer A."/>
            <person name="Rast P."/>
            <person name="Oberbeckmann S."/>
            <person name="Bunk B."/>
            <person name="Jeske O."/>
            <person name="Meyerdierks A."/>
            <person name="Storesund J.E."/>
            <person name="Kallscheuer N."/>
            <person name="Luecker S."/>
            <person name="Lage O.M."/>
            <person name="Pohl T."/>
            <person name="Merkel B.J."/>
            <person name="Hornburger P."/>
            <person name="Mueller R.-W."/>
            <person name="Bruemmer F."/>
            <person name="Labrenz M."/>
            <person name="Spormann A.M."/>
            <person name="Op den Camp H."/>
            <person name="Overmann J."/>
            <person name="Amann R."/>
            <person name="Jetten M.S.M."/>
            <person name="Mascher T."/>
            <person name="Medema M.H."/>
            <person name="Devos D.P."/>
            <person name="Kaster A.-K."/>
            <person name="Ovreas L."/>
            <person name="Rohde M."/>
            <person name="Galperin M.Y."/>
            <person name="Jogler C."/>
        </authorList>
    </citation>
    <scope>NUCLEOTIDE SEQUENCE [LARGE SCALE GENOMIC DNA]</scope>
    <source>
        <strain evidence="2 3">Pan189</strain>
    </source>
</reference>
<organism evidence="2 3">
    <name type="scientific">Stratiformator vulcanicus</name>
    <dbReference type="NCBI Taxonomy" id="2527980"/>
    <lineage>
        <taxon>Bacteria</taxon>
        <taxon>Pseudomonadati</taxon>
        <taxon>Planctomycetota</taxon>
        <taxon>Planctomycetia</taxon>
        <taxon>Planctomycetales</taxon>
        <taxon>Planctomycetaceae</taxon>
        <taxon>Stratiformator</taxon>
    </lineage>
</organism>
<feature type="compositionally biased region" description="Basic residues" evidence="1">
    <location>
        <begin position="982"/>
        <end position="999"/>
    </location>
</feature>
<accession>A0A517R2Q1</accession>
<evidence type="ECO:0000313" key="2">
    <source>
        <dbReference type="EMBL" id="QDT38152.1"/>
    </source>
</evidence>
<dbReference type="OrthoDB" id="220607at2"/>
<gene>
    <name evidence="2" type="ORF">Pan189_25420</name>
</gene>
<name>A0A517R2Q1_9PLAN</name>
<proteinExistence type="predicted"/>
<sequence>MANSGTSSGKITEAARALLGYLNYSAGRADVAALSAANEMFAALDPSSWDEVRSALRGELKSLAAESDAFRDSRQASAALDLTFDELLPAYRRHHRDLLAHLEPTDELNPFFLMRMFEAVLRQESPLDSSDRVVEGTIGTINDYVGYRPRAVLENDRLAEVYAHERFRPVPLFIAGAGVAWGPFHDLLEAALKICHQCPAPMREAAYLHVERLDEIALDVRAHDHLHPVNKRTNYPFGEWDPDLIDESGYYRRFIVRKIILDSLSAWLRGEDGSNLSYEDRLFDAAGVLCGTMLMASAISGEGPTTHDSTRSLTDLLPDVAKQRDDYYGWLMAIAGSGRAKRLQSEQKQFRQPFGRVRQFLNLYLAEYGSRQVQSRHVAVQYARLGMAPAARELSAQIPSVAGRIECDIRCRISSGRVACSERDIDEAIQSFRDACDLMRRGIECGGLIDPWNILGFQAQFPLFAAREDAIPDHRAESLFDLMEATFDLAGEITTVAAALGRDDSDFLREFQQLGDWWDRFATTVIQDLPSISGQEHFDSASAVASVLRAWYQSKQPGEDVSFWRERVEVLDSPRSFGRIVRVLLDHNQALAAAGLLMEWLSRVDDVGAESGEFSLFDLLRRVFDTIVSDESDEAETWQQTRRFFDFLEANAGEFWETPSFSEFGDDAEPEAAANTDDGEDELFAAAYEGVVYRDSSDDGQEGELMDDGMIPSTDDAEFDTAAERLEPRLKFLSALGRLWQEAAGRFDPVRLENSIADSNPRAELPTRTLNRWRRHANRLSTDLRKLGHFIEDRSIEATAGDADANAALDNVVQAKLQLLHQVVAPVLEVDMGHALLAARVRDEVDPRSRCIAAVLAADVGGVRTTMSSLIADLKFEPLLYVGFDHGGRFKKVVDVRSRQRLIRFLLSELPRLGLLQETRRLLKTALDMERRSRPEGPAVTEFDRLFRTAFSESLDAAIRSVSRTASRLPQPRVERLAPMQPRRKKRSARPGRPRKRVPVRTVSHVAALPTRSDSVVEAAGLIVDAFSGLWIRHARTMRLSAAEAFLDPVIWRRTKAFVREYGSELLHARLMTVTNLRAILHEGVAGFLDRLVEDSNPLSELKFADALKTKKVDADEAAEILELIFTTVLDQLDRFVEYNTTTTQSDYGEKFDRFLDLLRIEARYDRDQWNLMPMILAHRAMAEHGEYEAVRQWEKFLAVQTAEKADAYLKRLGDIERRHAIRLPSVHDHVAEKFIRPLAVNRILTLVAKTTGDAPVDRARREFRSAVEAYLTESSGSSVDLPEWLARLEQRVDAVVSHRDARLDPFTLRRAPRQMRPRQLLLQLRRAERRKPKRPRERTNELAS</sequence>
<protein>
    <submittedName>
        <fullName evidence="2">Uncharacterized protein</fullName>
    </submittedName>
</protein>
<keyword evidence="3" id="KW-1185">Reference proteome</keyword>
<dbReference type="KEGG" id="svp:Pan189_25420"/>
<evidence type="ECO:0000256" key="1">
    <source>
        <dbReference type="SAM" id="MobiDB-lite"/>
    </source>
</evidence>
<dbReference type="RefSeq" id="WP_145364199.1">
    <property type="nucleotide sequence ID" value="NZ_CP036268.1"/>
</dbReference>
<evidence type="ECO:0000313" key="3">
    <source>
        <dbReference type="Proteomes" id="UP000317318"/>
    </source>
</evidence>
<dbReference type="EMBL" id="CP036268">
    <property type="protein sequence ID" value="QDT38152.1"/>
    <property type="molecule type" value="Genomic_DNA"/>
</dbReference>